<keyword evidence="2" id="KW-1185">Reference proteome</keyword>
<gene>
    <name evidence="1" type="ORF">Rhopal_004445-T1</name>
</gene>
<evidence type="ECO:0000313" key="2">
    <source>
        <dbReference type="Proteomes" id="UP001342314"/>
    </source>
</evidence>
<sequence length="451" mass="50902">MDWISLRVPLPPGLPLPFDSAATRALSVPSIALSVALELRRLCLLQDESESADQLDDARMSYPALRTCSLVSPALRDAAQRVLFKHVCFRSGRSVHQWLDTVGEGSPKHPTRDLTFYDELPFKPAEVDGDGAKWSYEDAGSVLRKVLGVKKLQIHWAGQPCLPGDWFVGDNLKDVEILELNSPISTPSKPLPFRLEQLGVHDIYGRYLSRDFGPTFDALNRMRDPHRLKYLVLSAFPRAERYLTRILRLAPSLIALKLGIVRASPHLWQLYVFATACTSLRQLTVTCFLDMGAEALVAFPTGPPVLQIDRLLLPVGWMHDDVDPTLLPRVQAHEVLFKTLMQKNKEGEQGMKGVQSIHVNALARNDKARSRLVRAVFDLNIPFCLNFDKDEPPKEEKAELARLIAKSKDRKLFQLERLEKRATAAVDAKDWDKVSRSLQEMLDARERFSAE</sequence>
<proteinExistence type="predicted"/>
<accession>A0AAV5GNB7</accession>
<dbReference type="EMBL" id="BQKY01000008">
    <property type="protein sequence ID" value="GJN91424.1"/>
    <property type="molecule type" value="Genomic_DNA"/>
</dbReference>
<name>A0AAV5GNB7_9BASI</name>
<organism evidence="1 2">
    <name type="scientific">Rhodotorula paludigena</name>
    <dbReference type="NCBI Taxonomy" id="86838"/>
    <lineage>
        <taxon>Eukaryota</taxon>
        <taxon>Fungi</taxon>
        <taxon>Dikarya</taxon>
        <taxon>Basidiomycota</taxon>
        <taxon>Pucciniomycotina</taxon>
        <taxon>Microbotryomycetes</taxon>
        <taxon>Sporidiobolales</taxon>
        <taxon>Sporidiobolaceae</taxon>
        <taxon>Rhodotorula</taxon>
    </lineage>
</organism>
<protein>
    <submittedName>
        <fullName evidence="1">Uncharacterized protein</fullName>
    </submittedName>
</protein>
<comment type="caution">
    <text evidence="1">The sequence shown here is derived from an EMBL/GenBank/DDBJ whole genome shotgun (WGS) entry which is preliminary data.</text>
</comment>
<dbReference type="AlphaFoldDB" id="A0AAV5GNB7"/>
<evidence type="ECO:0000313" key="1">
    <source>
        <dbReference type="EMBL" id="GJN91424.1"/>
    </source>
</evidence>
<reference evidence="1 2" key="1">
    <citation type="submission" date="2021-12" db="EMBL/GenBank/DDBJ databases">
        <title>High titer production of polyol ester of fatty acids by Rhodotorula paludigena BS15 towards product separation-free biomass refinery.</title>
        <authorList>
            <person name="Mano J."/>
            <person name="Ono H."/>
            <person name="Tanaka T."/>
            <person name="Naito K."/>
            <person name="Sushida H."/>
            <person name="Ike M."/>
            <person name="Tokuyasu K."/>
            <person name="Kitaoka M."/>
        </authorList>
    </citation>
    <scope>NUCLEOTIDE SEQUENCE [LARGE SCALE GENOMIC DNA]</scope>
    <source>
        <strain evidence="1 2">BS15</strain>
    </source>
</reference>
<dbReference type="Proteomes" id="UP001342314">
    <property type="component" value="Unassembled WGS sequence"/>
</dbReference>